<dbReference type="Pfam" id="PF02618">
    <property type="entry name" value="YceG"/>
    <property type="match status" value="1"/>
</dbReference>
<dbReference type="HOGENOM" id="CLU_025574_1_1_9"/>
<proteinExistence type="inferred from homology"/>
<comment type="caution">
    <text evidence="9">The sequence shown here is derived from an EMBL/GenBank/DDBJ whole genome shotgun (WGS) entry which is preliminary data.</text>
</comment>
<keyword evidence="5 7" id="KW-0456">Lyase</keyword>
<dbReference type="PATRIC" id="fig|1218508.4.peg.617"/>
<evidence type="ECO:0000256" key="5">
    <source>
        <dbReference type="ARBA" id="ARBA00023239"/>
    </source>
</evidence>
<evidence type="ECO:0000256" key="2">
    <source>
        <dbReference type="ARBA" id="ARBA00022692"/>
    </source>
</evidence>
<keyword evidence="3 7" id="KW-1133">Transmembrane helix</keyword>
<dbReference type="GO" id="GO:0005886">
    <property type="term" value="C:plasma membrane"/>
    <property type="evidence" value="ECO:0007669"/>
    <property type="project" value="UniProtKB-SubCell"/>
</dbReference>
<comment type="subcellular location">
    <subcellularLocation>
        <location evidence="7">Cell membrane</location>
        <topology evidence="7">Single-pass membrane protein</topology>
    </subcellularLocation>
</comment>
<dbReference type="NCBIfam" id="TIGR00247">
    <property type="entry name" value="endolytic transglycosylase MltG"/>
    <property type="match status" value="1"/>
</dbReference>
<dbReference type="STRING" id="1218508.JG29_06020"/>
<dbReference type="PANTHER" id="PTHR30518:SF2">
    <property type="entry name" value="ENDOLYTIC MUREIN TRANSGLYCOSYLASE"/>
    <property type="match status" value="1"/>
</dbReference>
<feature type="transmembrane region" description="Helical" evidence="7">
    <location>
        <begin position="31"/>
        <end position="58"/>
    </location>
</feature>
<evidence type="ECO:0000256" key="8">
    <source>
        <dbReference type="SAM" id="MobiDB-lite"/>
    </source>
</evidence>
<keyword evidence="1 7" id="KW-1003">Cell membrane</keyword>
<dbReference type="EC" id="4.2.2.29" evidence="7"/>
<comment type="similarity">
    <text evidence="7">Belongs to the transglycosylase MltG family.</text>
</comment>
<name>A0A0F4KR53_9LACO</name>
<feature type="compositionally biased region" description="Basic and acidic residues" evidence="8">
    <location>
        <begin position="1"/>
        <end position="15"/>
    </location>
</feature>
<evidence type="ECO:0000256" key="6">
    <source>
        <dbReference type="ARBA" id="ARBA00023316"/>
    </source>
</evidence>
<dbReference type="Gene3D" id="3.30.1490.480">
    <property type="entry name" value="Endolytic murein transglycosylase"/>
    <property type="match status" value="1"/>
</dbReference>
<comment type="catalytic activity">
    <reaction evidence="7">
        <text>a peptidoglycan chain = a peptidoglycan chain with N-acetyl-1,6-anhydromuramyl-[peptide] at the reducing end + a peptidoglycan chain with N-acetylglucosamine at the non-reducing end.</text>
        <dbReference type="EC" id="4.2.2.29"/>
    </reaction>
</comment>
<evidence type="ECO:0000256" key="3">
    <source>
        <dbReference type="ARBA" id="ARBA00022989"/>
    </source>
</evidence>
<evidence type="ECO:0000256" key="4">
    <source>
        <dbReference type="ARBA" id="ARBA00023136"/>
    </source>
</evidence>
<dbReference type="RefSeq" id="WP_045922455.1">
    <property type="nucleotide sequence ID" value="NZ_JBHTHW010000003.1"/>
</dbReference>
<dbReference type="OrthoDB" id="9814591at2"/>
<dbReference type="GO" id="GO:0008932">
    <property type="term" value="F:lytic endotransglycosylase activity"/>
    <property type="evidence" value="ECO:0007669"/>
    <property type="project" value="UniProtKB-UniRule"/>
</dbReference>
<evidence type="ECO:0000313" key="9">
    <source>
        <dbReference type="EMBL" id="KJY49152.1"/>
    </source>
</evidence>
<keyword evidence="6 7" id="KW-0961">Cell wall biogenesis/degradation</keyword>
<evidence type="ECO:0000256" key="1">
    <source>
        <dbReference type="ARBA" id="ARBA00022475"/>
    </source>
</evidence>
<organism evidence="9 10">
    <name type="scientific">Bombilactobacillus mellis</name>
    <dbReference type="NCBI Taxonomy" id="1218508"/>
    <lineage>
        <taxon>Bacteria</taxon>
        <taxon>Bacillati</taxon>
        <taxon>Bacillota</taxon>
        <taxon>Bacilli</taxon>
        <taxon>Lactobacillales</taxon>
        <taxon>Lactobacillaceae</taxon>
        <taxon>Bombilactobacillus</taxon>
    </lineage>
</organism>
<evidence type="ECO:0000256" key="7">
    <source>
        <dbReference type="HAMAP-Rule" id="MF_02065"/>
    </source>
</evidence>
<keyword evidence="4 7" id="KW-0472">Membrane</keyword>
<protein>
    <recommendedName>
        <fullName evidence="7">Endolytic murein transglycosylase</fullName>
        <ecNumber evidence="7">4.2.2.29</ecNumber>
    </recommendedName>
    <alternativeName>
        <fullName evidence="7">Peptidoglycan lytic transglycosylase</fullName>
    </alternativeName>
    <alternativeName>
        <fullName evidence="7">Peptidoglycan polymerization terminase</fullName>
    </alternativeName>
</protein>
<dbReference type="InterPro" id="IPR003770">
    <property type="entry name" value="MLTG-like"/>
</dbReference>
<evidence type="ECO:0000313" key="10">
    <source>
        <dbReference type="Proteomes" id="UP000033695"/>
    </source>
</evidence>
<dbReference type="CDD" id="cd08010">
    <property type="entry name" value="MltG_like"/>
    <property type="match status" value="1"/>
</dbReference>
<dbReference type="GO" id="GO:0071555">
    <property type="term" value="P:cell wall organization"/>
    <property type="evidence" value="ECO:0007669"/>
    <property type="project" value="UniProtKB-KW"/>
</dbReference>
<keyword evidence="10" id="KW-1185">Reference proteome</keyword>
<dbReference type="EMBL" id="JXBZ01000005">
    <property type="protein sequence ID" value="KJY49152.1"/>
    <property type="molecule type" value="Genomic_DNA"/>
</dbReference>
<dbReference type="AlphaFoldDB" id="A0A0F4KR53"/>
<dbReference type="PANTHER" id="PTHR30518">
    <property type="entry name" value="ENDOLYTIC MUREIN TRANSGLYCOSYLASE"/>
    <property type="match status" value="1"/>
</dbReference>
<comment type="function">
    <text evidence="7">Functions as a peptidoglycan terminase that cleaves nascent peptidoglycan strands endolytically to terminate their elongation.</text>
</comment>
<feature type="region of interest" description="Disordered" evidence="8">
    <location>
        <begin position="1"/>
        <end position="25"/>
    </location>
</feature>
<reference evidence="9 10" key="1">
    <citation type="submission" date="2014-12" db="EMBL/GenBank/DDBJ databases">
        <title>Comparative genomics of the lactic acid bacteria isolated from the honey bee gut.</title>
        <authorList>
            <person name="Ellegaard K.M."/>
            <person name="Tamarit D."/>
            <person name="Javelind E."/>
            <person name="Olofsson T."/>
            <person name="Andersson S.G."/>
            <person name="Vasquez A."/>
        </authorList>
    </citation>
    <scope>NUCLEOTIDE SEQUENCE [LARGE SCALE GENOMIC DNA]</scope>
    <source>
        <strain evidence="9 10">Hon2</strain>
    </source>
</reference>
<gene>
    <name evidence="7" type="primary">mltG</name>
    <name evidence="9" type="ORF">JG29_06020</name>
</gene>
<sequence length="385" mass="44074">MANSDKNKQYERSDNDQVSQKKHQRASERRVVNSIAGWIIVIIVILILTFGVLGYNYVQESLQPLNSNNHQEIEVKIPVGSSNKEIASRLQQKKIIRSATVFNYYVKSHNYTDFQAGYYTFKPSMTLTQIVARLQKGGSSEHIAQPDHNVLVREGVTLEQIGDAISKKTPYSKKQFLALMKDQKFLKQLQNLYPQLLESTMKSKNVRYHLEGYLFPATYPYYNGMSLKKLVTMMVAKTNQELTPYYEQIKTKDLTVQQALTLASLVEREGVTEKDRRMIAGVFFNRLDENMPLQSDISVMYVLNKHKRSLTRKETRVKSPYNLYKNAGFGPGPFNSPSINSVLAVLNPAERDKGYLYFVANLKTGKVYYSTNYSQHLETISSIGQ</sequence>
<accession>A0A0F4KR53</accession>
<keyword evidence="2 7" id="KW-0812">Transmembrane</keyword>
<dbReference type="GO" id="GO:0009252">
    <property type="term" value="P:peptidoglycan biosynthetic process"/>
    <property type="evidence" value="ECO:0007669"/>
    <property type="project" value="UniProtKB-UniRule"/>
</dbReference>
<dbReference type="Proteomes" id="UP000033695">
    <property type="component" value="Unassembled WGS sequence"/>
</dbReference>
<dbReference type="HAMAP" id="MF_02065">
    <property type="entry name" value="MltG"/>
    <property type="match status" value="1"/>
</dbReference>
<feature type="site" description="Important for catalytic activity" evidence="7">
    <location>
        <position position="269"/>
    </location>
</feature>